<evidence type="ECO:0000256" key="1">
    <source>
        <dbReference type="PROSITE-ProRule" id="PRU00047"/>
    </source>
</evidence>
<dbReference type="Proteomes" id="UP000682733">
    <property type="component" value="Unassembled WGS sequence"/>
</dbReference>
<reference evidence="6" key="1">
    <citation type="submission" date="2021-02" db="EMBL/GenBank/DDBJ databases">
        <authorList>
            <person name="Nowell W R."/>
        </authorList>
    </citation>
    <scope>NUCLEOTIDE SEQUENCE</scope>
</reference>
<feature type="domain" description="CCHC-type" evidence="3">
    <location>
        <begin position="153"/>
        <end position="167"/>
    </location>
</feature>
<dbReference type="Proteomes" id="UP000677228">
    <property type="component" value="Unassembled WGS sequence"/>
</dbReference>
<evidence type="ECO:0000256" key="2">
    <source>
        <dbReference type="SAM" id="MobiDB-lite"/>
    </source>
</evidence>
<dbReference type="SUPFAM" id="SSF57756">
    <property type="entry name" value="Retrovirus zinc finger-like domains"/>
    <property type="match status" value="2"/>
</dbReference>
<proteinExistence type="predicted"/>
<dbReference type="Pfam" id="PF00098">
    <property type="entry name" value="zf-CCHC"/>
    <property type="match status" value="2"/>
</dbReference>
<dbReference type="CDD" id="cd09076">
    <property type="entry name" value="L1-EN"/>
    <property type="match status" value="1"/>
</dbReference>
<keyword evidence="1" id="KW-0862">Zinc</keyword>
<accession>A0A8S2ILW2</accession>
<dbReference type="EMBL" id="CAJNOK010005927">
    <property type="protein sequence ID" value="CAF0988318.1"/>
    <property type="molecule type" value="Genomic_DNA"/>
</dbReference>
<protein>
    <recommendedName>
        <fullName evidence="8">Reverse transcriptase</fullName>
    </recommendedName>
</protein>
<organism evidence="6 7">
    <name type="scientific">Didymodactylos carnosus</name>
    <dbReference type="NCBI Taxonomy" id="1234261"/>
    <lineage>
        <taxon>Eukaryota</taxon>
        <taxon>Metazoa</taxon>
        <taxon>Spiralia</taxon>
        <taxon>Gnathifera</taxon>
        <taxon>Rotifera</taxon>
        <taxon>Eurotatoria</taxon>
        <taxon>Bdelloidea</taxon>
        <taxon>Philodinida</taxon>
        <taxon>Philodinidae</taxon>
        <taxon>Didymodactylos</taxon>
    </lineage>
</organism>
<evidence type="ECO:0000313" key="6">
    <source>
        <dbReference type="EMBL" id="CAF3758536.1"/>
    </source>
</evidence>
<dbReference type="InterPro" id="IPR036691">
    <property type="entry name" value="Endo/exonu/phosph_ase_sf"/>
</dbReference>
<gene>
    <name evidence="5" type="ORF">OVA965_LOCUS13944</name>
    <name evidence="6" type="ORF">TMI583_LOCUS13948</name>
</gene>
<dbReference type="GO" id="GO:0008270">
    <property type="term" value="F:zinc ion binding"/>
    <property type="evidence" value="ECO:0007669"/>
    <property type="project" value="UniProtKB-KW"/>
</dbReference>
<feature type="domain" description="Reverse transcriptase" evidence="4">
    <location>
        <begin position="812"/>
        <end position="1087"/>
    </location>
</feature>
<dbReference type="AlphaFoldDB" id="A0A8S2ILW2"/>
<dbReference type="Gene3D" id="3.60.10.10">
    <property type="entry name" value="Endonuclease/exonuclease/phosphatase"/>
    <property type="match status" value="1"/>
</dbReference>
<dbReference type="GO" id="GO:0003824">
    <property type="term" value="F:catalytic activity"/>
    <property type="evidence" value="ECO:0007669"/>
    <property type="project" value="InterPro"/>
</dbReference>
<dbReference type="Pfam" id="PF00078">
    <property type="entry name" value="RVT_1"/>
    <property type="match status" value="1"/>
</dbReference>
<feature type="domain" description="CCHC-type" evidence="3">
    <location>
        <begin position="69"/>
        <end position="82"/>
    </location>
</feature>
<comment type="caution">
    <text evidence="6">The sequence shown here is derived from an EMBL/GenBank/DDBJ whole genome shotgun (WGS) entry which is preliminary data.</text>
</comment>
<dbReference type="InterPro" id="IPR000477">
    <property type="entry name" value="RT_dom"/>
</dbReference>
<evidence type="ECO:0000259" key="4">
    <source>
        <dbReference type="PROSITE" id="PS50878"/>
    </source>
</evidence>
<dbReference type="InterPro" id="IPR001878">
    <property type="entry name" value="Znf_CCHC"/>
</dbReference>
<evidence type="ECO:0000259" key="3">
    <source>
        <dbReference type="PROSITE" id="PS50158"/>
    </source>
</evidence>
<dbReference type="PANTHER" id="PTHR31635:SF196">
    <property type="entry name" value="REVERSE TRANSCRIPTASE DOMAIN-CONTAINING PROTEIN-RELATED"/>
    <property type="match status" value="1"/>
</dbReference>
<dbReference type="GO" id="GO:0003676">
    <property type="term" value="F:nucleic acid binding"/>
    <property type="evidence" value="ECO:0007669"/>
    <property type="project" value="InterPro"/>
</dbReference>
<evidence type="ECO:0000313" key="7">
    <source>
        <dbReference type="Proteomes" id="UP000682733"/>
    </source>
</evidence>
<dbReference type="PROSITE" id="PS50158">
    <property type="entry name" value="ZF_CCHC"/>
    <property type="match status" value="2"/>
</dbReference>
<dbReference type="Pfam" id="PF03372">
    <property type="entry name" value="Exo_endo_phos"/>
    <property type="match status" value="1"/>
</dbReference>
<keyword evidence="1" id="KW-0479">Metal-binding</keyword>
<feature type="non-terminal residue" evidence="6">
    <location>
        <position position="1"/>
    </location>
</feature>
<feature type="region of interest" description="Disordered" evidence="2">
    <location>
        <begin position="118"/>
        <end position="139"/>
    </location>
</feature>
<dbReference type="EMBL" id="CAJOBA010005935">
    <property type="protein sequence ID" value="CAF3758536.1"/>
    <property type="molecule type" value="Genomic_DNA"/>
</dbReference>
<evidence type="ECO:0000313" key="5">
    <source>
        <dbReference type="EMBL" id="CAF0988318.1"/>
    </source>
</evidence>
<sequence>MPGHQLLRDSVVLGLVGGNDRIDRTALIATIGQIVPVSEIDSIGNLGYFFGVISDILVPVHLEGRQKVCYRCKQIGHIKAECTVLKCQKCHVLGHDNPDCQQKRSYASAAISTPLYPESSKTAVSQGTSTQTVTPRTSTPISVSLPQVQVRVCHKCQQPGHLRKDCPTRNGHVDHQAFQNKHPCVEVDTIGNKEIIRQDTPAPVTLNSEKTIVESGHDNHLDSPRLNADHGGGIRNHDDVMQQTTALPVGLDLNGNENDVQLGGIQNTRRLNLECNSAKIYSEYQAYKYGENDLKRPLEDEVDHTVNHAAGADPKKQHMHDSSASVLGEEILSYNIRGITSTRKQLLLRGWLDANPQDVVLLQELHMTTSSQLLYFKENFQDYNIICSLGTWAAGGTMVMVKKKIELVDSGIDHIGRVASVKVIINSCSMALVSIYAPAQLNERLDFFKELRLLIPSSQWILIGGDFNCVPDLKRDRNLWGQQTDQRSYTLLNREFLQPLCLTELFRSKHPHSIVYSYHSGCHKIHSRIDLFFGSATVRKNIRQIAYIPVGLSDHDGITITLITPSPKVPAYHRWICAAGIAKRPTFLPRFQNIWKVLRTSSDFNSPDWWADFKTSLTLLLQDEQRQMTIDSRRELRDLQTQYRIRATNPLLNDFVELDIIRNEILRLLEEKVSANIHFCQQRNAQSLGILARSRLSCLQSNQSKISFLVHPTKGRIESIDGMLDIATNFYRELYQGKTVNEAVWNSLLDGLPMMDQHDRMELDREITVAECFDALRAMPSGRAPGEDGILVEIWQAIFPIIGEHYVRMINVAKEKGCFQPGFLSALLTLLKKGNAIDGSMKGFRPLSLMNVDYKILSKVLSIRLSKVIAKIVHRDQSCSIPGRTIHDNVHLIRSIIEYQSRIRDPFGIILWDQEKAFDRINHRYLFQVLKVFGFGHDFIRWVKLLYANRSFRVRINNSTTLPIEFETGVRQGCSLSGGLFVIALEPLLHRIRQNPRIPGLLPPGAQFQAIRQIVFPYGNIKEEETRIKAIAYADDVNTIVRDLNEETETIAMFDLYNKASGAKTNTEKTELFWISEWLPPPPFRAK</sequence>
<dbReference type="PANTHER" id="PTHR31635">
    <property type="entry name" value="REVERSE TRANSCRIPTASE DOMAIN-CONTAINING PROTEIN-RELATED"/>
    <property type="match status" value="1"/>
</dbReference>
<dbReference type="InterPro" id="IPR005135">
    <property type="entry name" value="Endo/exonuclease/phosphatase"/>
</dbReference>
<dbReference type="SMART" id="SM00343">
    <property type="entry name" value="ZnF_C2HC"/>
    <property type="match status" value="3"/>
</dbReference>
<evidence type="ECO:0008006" key="8">
    <source>
        <dbReference type="Google" id="ProtNLM"/>
    </source>
</evidence>
<dbReference type="PROSITE" id="PS50878">
    <property type="entry name" value="RT_POL"/>
    <property type="match status" value="1"/>
</dbReference>
<keyword evidence="1" id="KW-0863">Zinc-finger</keyword>
<dbReference type="SUPFAM" id="SSF56219">
    <property type="entry name" value="DNase I-like"/>
    <property type="match status" value="1"/>
</dbReference>
<dbReference type="InterPro" id="IPR036875">
    <property type="entry name" value="Znf_CCHC_sf"/>
</dbReference>
<dbReference type="CDD" id="cd01650">
    <property type="entry name" value="RT_nLTR_like"/>
    <property type="match status" value="1"/>
</dbReference>
<feature type="compositionally biased region" description="Low complexity" evidence="2">
    <location>
        <begin position="128"/>
        <end position="139"/>
    </location>
</feature>
<dbReference type="Gene3D" id="4.10.60.10">
    <property type="entry name" value="Zinc finger, CCHC-type"/>
    <property type="match status" value="2"/>
</dbReference>
<name>A0A8S2ILW2_9BILA</name>